<dbReference type="Proteomes" id="UP001165427">
    <property type="component" value="Unassembled WGS sequence"/>
</dbReference>
<dbReference type="PANTHER" id="PTHR11895">
    <property type="entry name" value="TRANSAMIDASE"/>
    <property type="match status" value="1"/>
</dbReference>
<dbReference type="InterPro" id="IPR020556">
    <property type="entry name" value="Amidase_CS"/>
</dbReference>
<protein>
    <submittedName>
        <fullName evidence="3">Amidase family protein</fullName>
    </submittedName>
</protein>
<gene>
    <name evidence="3" type="ORF">MRX98_04420</name>
</gene>
<dbReference type="SUPFAM" id="SSF75304">
    <property type="entry name" value="Amidase signature (AS) enzymes"/>
    <property type="match status" value="1"/>
</dbReference>
<proteinExistence type="inferred from homology"/>
<name>A0AA41R612_9BACT</name>
<comment type="caution">
    <text evidence="3">The sequence shown here is derived from an EMBL/GenBank/DDBJ whole genome shotgun (WGS) entry which is preliminary data.</text>
</comment>
<dbReference type="Gene3D" id="3.90.1300.10">
    <property type="entry name" value="Amidase signature (AS) domain"/>
    <property type="match status" value="1"/>
</dbReference>
<dbReference type="InterPro" id="IPR000120">
    <property type="entry name" value="Amidase"/>
</dbReference>
<organism evidence="3 4">
    <name type="scientific">Desulfatitalea alkaliphila</name>
    <dbReference type="NCBI Taxonomy" id="2929485"/>
    <lineage>
        <taxon>Bacteria</taxon>
        <taxon>Pseudomonadati</taxon>
        <taxon>Thermodesulfobacteriota</taxon>
        <taxon>Desulfobacteria</taxon>
        <taxon>Desulfobacterales</taxon>
        <taxon>Desulfosarcinaceae</taxon>
        <taxon>Desulfatitalea</taxon>
    </lineage>
</organism>
<reference evidence="3" key="1">
    <citation type="submission" date="2022-04" db="EMBL/GenBank/DDBJ databases">
        <title>Desulfatitalea alkaliphila sp. nov., a novel anaerobic sulfate-reducing bacterium isolated from terrestrial mud volcano, Taman Peninsula, Russia.</title>
        <authorList>
            <person name="Khomyakova M.A."/>
            <person name="Merkel A.Y."/>
            <person name="Slobodkin A.I."/>
        </authorList>
    </citation>
    <scope>NUCLEOTIDE SEQUENCE</scope>
    <source>
        <strain evidence="3">M08but</strain>
    </source>
</reference>
<dbReference type="GO" id="GO:0003824">
    <property type="term" value="F:catalytic activity"/>
    <property type="evidence" value="ECO:0007669"/>
    <property type="project" value="InterPro"/>
</dbReference>
<evidence type="ECO:0000256" key="1">
    <source>
        <dbReference type="ARBA" id="ARBA00009199"/>
    </source>
</evidence>
<dbReference type="PANTHER" id="PTHR11895:SF7">
    <property type="entry name" value="GLUTAMYL-TRNA(GLN) AMIDOTRANSFERASE SUBUNIT A, MITOCHONDRIAL"/>
    <property type="match status" value="1"/>
</dbReference>
<evidence type="ECO:0000313" key="4">
    <source>
        <dbReference type="Proteomes" id="UP001165427"/>
    </source>
</evidence>
<evidence type="ECO:0000313" key="3">
    <source>
        <dbReference type="EMBL" id="MCJ8499808.1"/>
    </source>
</evidence>
<dbReference type="RefSeq" id="WP_246903327.1">
    <property type="nucleotide sequence ID" value="NZ_JALJRB010000003.1"/>
</dbReference>
<sequence length="499" mass="53630">MGHFSEYGQYDAVGLAELVRQGEVPASEICEEAIRRIEQVNPQLNAVVTPMFDIGRKTAGHALPKGPFAGVPFLLKDLLSAFAGVPMSSGAKAYKNFIPDYDSEMVTRYKHAGLVFLGKTNTPEFGVMGVTEPEVFGPCRNPWQTSVTPGGSSGGAAAAVASGMVPMAGGGDGGGSIRIPAAYCGLFGFKPSRGRNPSGPRRGRLWQGAVQEHVLTRTVRDSAAALDVTQGPDRGAPYTICPPSRPYLQEVGTPAGNLRIGFSVTSPVGKTVHPECAKAVHDTAELLEALGHRVEEGLPNVDGKALARSYLIMNLGEVAADLEEMHQILGRKPTAADVEPTTCTMGVLGRVVSAGEFVAAMRCWDQAARQMGIYFEQYDVYMTPTTAYPPAMIGEVQPSPSEKRLMKWVNALELGRILKATGIVHQMAEKMLERTPFTQLANLSGLPAMSVPLHWTPEGLPCGVQFVAGFGREDLLFRLAGQLEIARPWRDKKPMVWAQ</sequence>
<evidence type="ECO:0000259" key="2">
    <source>
        <dbReference type="Pfam" id="PF01425"/>
    </source>
</evidence>
<dbReference type="InterPro" id="IPR036928">
    <property type="entry name" value="AS_sf"/>
</dbReference>
<accession>A0AA41R612</accession>
<comment type="similarity">
    <text evidence="1">Belongs to the amidase family.</text>
</comment>
<dbReference type="Pfam" id="PF01425">
    <property type="entry name" value="Amidase"/>
    <property type="match status" value="1"/>
</dbReference>
<dbReference type="InterPro" id="IPR023631">
    <property type="entry name" value="Amidase_dom"/>
</dbReference>
<dbReference type="PROSITE" id="PS00571">
    <property type="entry name" value="AMIDASES"/>
    <property type="match status" value="1"/>
</dbReference>
<keyword evidence="4" id="KW-1185">Reference proteome</keyword>
<dbReference type="EMBL" id="JALJRB010000003">
    <property type="protein sequence ID" value="MCJ8499808.1"/>
    <property type="molecule type" value="Genomic_DNA"/>
</dbReference>
<dbReference type="AlphaFoldDB" id="A0AA41R612"/>
<feature type="domain" description="Amidase" evidence="2">
    <location>
        <begin position="28"/>
        <end position="476"/>
    </location>
</feature>